<dbReference type="InterPro" id="IPR046985">
    <property type="entry name" value="IP5"/>
</dbReference>
<dbReference type="GO" id="GO:0046856">
    <property type="term" value="P:phosphatidylinositol dephosphorylation"/>
    <property type="evidence" value="ECO:0007669"/>
    <property type="project" value="InterPro"/>
</dbReference>
<evidence type="ECO:0000313" key="2">
    <source>
        <dbReference type="EMBL" id="CRZ13135.1"/>
    </source>
</evidence>
<reference evidence="2" key="1">
    <citation type="submission" date="2015-04" db="EMBL/GenBank/DDBJ databases">
        <title>The genome sequence of the plant pathogenic Rhizarian Plasmodiophora brassicae reveals insights in its biotrophic life cycle and the origin of chitin synthesis.</title>
        <authorList>
            <person name="Schwelm A."/>
            <person name="Fogelqvist J."/>
            <person name="Knaust A."/>
            <person name="Julke S."/>
            <person name="Lilja T."/>
            <person name="Dhandapani V."/>
            <person name="Bonilla-Rosso G."/>
            <person name="Karlsson M."/>
            <person name="Shevchenko A."/>
            <person name="Choi S.R."/>
            <person name="Kim H.G."/>
            <person name="Park J.Y."/>
            <person name="Lim Y.P."/>
            <person name="Ludwig-Muller J."/>
            <person name="Dixelius C."/>
        </authorList>
    </citation>
    <scope>NUCLEOTIDE SEQUENCE</scope>
    <source>
        <tissue evidence="2">Potato root galls</tissue>
    </source>
</reference>
<proteinExistence type="predicted"/>
<name>A0A0H5RG43_9EUKA</name>
<protein>
    <recommendedName>
        <fullName evidence="1">Inositol polyphosphate-related phosphatase domain-containing protein</fullName>
    </recommendedName>
</protein>
<organism evidence="2">
    <name type="scientific">Spongospora subterranea</name>
    <dbReference type="NCBI Taxonomy" id="70186"/>
    <lineage>
        <taxon>Eukaryota</taxon>
        <taxon>Sar</taxon>
        <taxon>Rhizaria</taxon>
        <taxon>Endomyxa</taxon>
        <taxon>Phytomyxea</taxon>
        <taxon>Plasmodiophorida</taxon>
        <taxon>Plasmodiophoridae</taxon>
        <taxon>Spongospora</taxon>
    </lineage>
</organism>
<dbReference type="EMBL" id="HACM01012693">
    <property type="protein sequence ID" value="CRZ13135.1"/>
    <property type="molecule type" value="Transcribed_RNA"/>
</dbReference>
<dbReference type="AlphaFoldDB" id="A0A0H5RG43"/>
<dbReference type="InterPro" id="IPR036691">
    <property type="entry name" value="Endo/exonu/phosph_ase_sf"/>
</dbReference>
<feature type="non-terminal residue" evidence="2">
    <location>
        <position position="107"/>
    </location>
</feature>
<dbReference type="InterPro" id="IPR000300">
    <property type="entry name" value="IPPc"/>
</dbReference>
<sequence>HLGDKWVAVQSVTLNAIHLAIFIRRELYQCVSNISSSSVATGVGNVIGNKGGVAISFTLGNLSFVFINCHFHAHDNGVSQRNADFHTIDSGLSLSGSNGRRASEAFD</sequence>
<dbReference type="SUPFAM" id="SSF56219">
    <property type="entry name" value="DNase I-like"/>
    <property type="match status" value="1"/>
</dbReference>
<feature type="non-terminal residue" evidence="2">
    <location>
        <position position="1"/>
    </location>
</feature>
<dbReference type="PANTHER" id="PTHR11200">
    <property type="entry name" value="INOSITOL 5-PHOSPHATASE"/>
    <property type="match status" value="1"/>
</dbReference>
<feature type="domain" description="Inositol polyphosphate-related phosphatase" evidence="1">
    <location>
        <begin position="5"/>
        <end position="96"/>
    </location>
</feature>
<accession>A0A0H5RG43</accession>
<evidence type="ECO:0000259" key="1">
    <source>
        <dbReference type="Pfam" id="PF22669"/>
    </source>
</evidence>
<dbReference type="GO" id="GO:0004439">
    <property type="term" value="F:phosphatidylinositol-4,5-bisphosphate 5-phosphatase activity"/>
    <property type="evidence" value="ECO:0007669"/>
    <property type="project" value="TreeGrafter"/>
</dbReference>
<dbReference type="Pfam" id="PF22669">
    <property type="entry name" value="Exo_endo_phos2"/>
    <property type="match status" value="1"/>
</dbReference>
<dbReference type="Gene3D" id="3.60.10.10">
    <property type="entry name" value="Endonuclease/exonuclease/phosphatase"/>
    <property type="match status" value="1"/>
</dbReference>